<proteinExistence type="predicted"/>
<gene>
    <name evidence="1" type="ORF">CPELLU_LOCUS15101</name>
</gene>
<dbReference type="OrthoDB" id="2344764at2759"/>
<evidence type="ECO:0000313" key="1">
    <source>
        <dbReference type="EMBL" id="CAG8757696.1"/>
    </source>
</evidence>
<feature type="non-terminal residue" evidence="1">
    <location>
        <position position="1"/>
    </location>
</feature>
<sequence length="216" mass="24596">IKKYIEQASESGTVPSLSGFVKQNIDLVVRSPPKGTDFNSIALARVMMQEAPVRYRPRQSDDAGSSIQIKLDAPDWNSIIEMRYEERITVKCRKNTYLLYENENEIIGNQLSKNQENHLASHKSNLQNEDFATINEKEINASQKELSLEIVDYDGLVSKIIAPDDGYQTLPHQITSNIYINEISIDENILRISAESLVKLDESKQLLSLSFHRNKK</sequence>
<organism evidence="1 2">
    <name type="scientific">Cetraspora pellucida</name>
    <dbReference type="NCBI Taxonomy" id="1433469"/>
    <lineage>
        <taxon>Eukaryota</taxon>
        <taxon>Fungi</taxon>
        <taxon>Fungi incertae sedis</taxon>
        <taxon>Mucoromycota</taxon>
        <taxon>Glomeromycotina</taxon>
        <taxon>Glomeromycetes</taxon>
        <taxon>Diversisporales</taxon>
        <taxon>Gigasporaceae</taxon>
        <taxon>Cetraspora</taxon>
    </lineage>
</organism>
<name>A0A9N9J074_9GLOM</name>
<reference evidence="1" key="1">
    <citation type="submission" date="2021-06" db="EMBL/GenBank/DDBJ databases">
        <authorList>
            <person name="Kallberg Y."/>
            <person name="Tangrot J."/>
            <person name="Rosling A."/>
        </authorList>
    </citation>
    <scope>NUCLEOTIDE SEQUENCE</scope>
    <source>
        <strain evidence="1">FL966</strain>
    </source>
</reference>
<dbReference type="AlphaFoldDB" id="A0A9N9J074"/>
<dbReference type="Proteomes" id="UP000789759">
    <property type="component" value="Unassembled WGS sequence"/>
</dbReference>
<dbReference type="EMBL" id="CAJVQA010019144">
    <property type="protein sequence ID" value="CAG8757696.1"/>
    <property type="molecule type" value="Genomic_DNA"/>
</dbReference>
<protein>
    <submittedName>
        <fullName evidence="1">24589_t:CDS:1</fullName>
    </submittedName>
</protein>
<keyword evidence="2" id="KW-1185">Reference proteome</keyword>
<accession>A0A9N9J074</accession>
<comment type="caution">
    <text evidence="1">The sequence shown here is derived from an EMBL/GenBank/DDBJ whole genome shotgun (WGS) entry which is preliminary data.</text>
</comment>
<evidence type="ECO:0000313" key="2">
    <source>
        <dbReference type="Proteomes" id="UP000789759"/>
    </source>
</evidence>